<proteinExistence type="predicted"/>
<dbReference type="Pfam" id="PF01408">
    <property type="entry name" value="GFO_IDH_MocA"/>
    <property type="match status" value="1"/>
</dbReference>
<name>A0AA88Y2T4_PINIB</name>
<feature type="domain" description="Gfo/Idh/MocA-like oxidoreductase N-terminal" evidence="1">
    <location>
        <begin position="14"/>
        <end position="133"/>
    </location>
</feature>
<dbReference type="PANTHER" id="PTHR43377:SF2">
    <property type="entry name" value="BINDING ROSSMANN FOLD OXIDOREDUCTASE, PUTATIVE (AFU_ORTHOLOGUE AFUA_4G00560)-RELATED"/>
    <property type="match status" value="1"/>
</dbReference>
<dbReference type="AlphaFoldDB" id="A0AA88Y2T4"/>
<dbReference type="EMBL" id="VSWD01000007">
    <property type="protein sequence ID" value="KAK3096756.1"/>
    <property type="molecule type" value="Genomic_DNA"/>
</dbReference>
<keyword evidence="3" id="KW-1185">Reference proteome</keyword>
<dbReference type="SUPFAM" id="SSF51735">
    <property type="entry name" value="NAD(P)-binding Rossmann-fold domains"/>
    <property type="match status" value="1"/>
</dbReference>
<dbReference type="Proteomes" id="UP001186944">
    <property type="component" value="Unassembled WGS sequence"/>
</dbReference>
<gene>
    <name evidence="2" type="ORF">FSP39_002968</name>
</gene>
<organism evidence="2 3">
    <name type="scientific">Pinctada imbricata</name>
    <name type="common">Atlantic pearl-oyster</name>
    <name type="synonym">Pinctada martensii</name>
    <dbReference type="NCBI Taxonomy" id="66713"/>
    <lineage>
        <taxon>Eukaryota</taxon>
        <taxon>Metazoa</taxon>
        <taxon>Spiralia</taxon>
        <taxon>Lophotrochozoa</taxon>
        <taxon>Mollusca</taxon>
        <taxon>Bivalvia</taxon>
        <taxon>Autobranchia</taxon>
        <taxon>Pteriomorphia</taxon>
        <taxon>Pterioida</taxon>
        <taxon>Pterioidea</taxon>
        <taxon>Pteriidae</taxon>
        <taxon>Pinctada</taxon>
    </lineage>
</organism>
<evidence type="ECO:0000259" key="1">
    <source>
        <dbReference type="Pfam" id="PF01408"/>
    </source>
</evidence>
<dbReference type="InterPro" id="IPR036291">
    <property type="entry name" value="NAD(P)-bd_dom_sf"/>
</dbReference>
<accession>A0AA88Y2T4</accession>
<dbReference type="Gene3D" id="3.40.50.720">
    <property type="entry name" value="NAD(P)-binding Rossmann-like Domain"/>
    <property type="match status" value="1"/>
</dbReference>
<dbReference type="GO" id="GO:0000166">
    <property type="term" value="F:nucleotide binding"/>
    <property type="evidence" value="ECO:0007669"/>
    <property type="project" value="InterPro"/>
</dbReference>
<dbReference type="InterPro" id="IPR000683">
    <property type="entry name" value="Gfo/Idh/MocA-like_OxRdtase_N"/>
</dbReference>
<protein>
    <recommendedName>
        <fullName evidence="1">Gfo/Idh/MocA-like oxidoreductase N-terminal domain-containing protein</fullName>
    </recommendedName>
</protein>
<dbReference type="Gene3D" id="3.30.360.10">
    <property type="entry name" value="Dihydrodipicolinate Reductase, domain 2"/>
    <property type="match status" value="1"/>
</dbReference>
<evidence type="ECO:0000313" key="2">
    <source>
        <dbReference type="EMBL" id="KAK3096756.1"/>
    </source>
</evidence>
<comment type="caution">
    <text evidence="2">The sequence shown here is derived from an EMBL/GenBank/DDBJ whole genome shotgun (WGS) entry which is preliminary data.</text>
</comment>
<sequence>MSTEMINHKIVTAIIIGAGNRGYTYASYVTEAPDDFKVVAVADPRPFYKNRVKKLCNIPEERVYDDWKEVAELDKFADCVIISTQTQLHTKPAIAFARKGYDILLEKPMAVTAQGCREVLAECERNNVYLTVCHVLRYTPWVQKLKEIIDKGDIGDVVNIQHLEPVGYRFFSHCFVRGNWNKESDSTFSLLEKCCHDLDLISYWMGPRKCHSVSSFGHLSHFNKDCKPAEAASRCLDCPAEVESACPYSAQKIYFNSIKTGTLDWPFNVITDTPDIENITEALRTGPYGRCVYDMDNDVMSQQGELTFEEGYGDINHCDFTTGQTYRIPLQDKYTGSIGMHGGADYYMIKTYVDALKEGDKSKILTGGEEALASHLLAFAAEKARKENRVVTIDPDLLLL</sequence>
<dbReference type="InterPro" id="IPR051450">
    <property type="entry name" value="Gfo/Idh/MocA_Oxidoreductases"/>
</dbReference>
<dbReference type="SUPFAM" id="SSF55347">
    <property type="entry name" value="Glyceraldehyde-3-phosphate dehydrogenase-like, C-terminal domain"/>
    <property type="match status" value="1"/>
</dbReference>
<evidence type="ECO:0000313" key="3">
    <source>
        <dbReference type="Proteomes" id="UP001186944"/>
    </source>
</evidence>
<reference evidence="2" key="1">
    <citation type="submission" date="2019-08" db="EMBL/GenBank/DDBJ databases">
        <title>The improved chromosome-level genome for the pearl oyster Pinctada fucata martensii using PacBio sequencing and Hi-C.</title>
        <authorList>
            <person name="Zheng Z."/>
        </authorList>
    </citation>
    <scope>NUCLEOTIDE SEQUENCE</scope>
    <source>
        <strain evidence="2">ZZ-2019</strain>
        <tissue evidence="2">Adductor muscle</tissue>
    </source>
</reference>
<dbReference type="PANTHER" id="PTHR43377">
    <property type="entry name" value="BILIVERDIN REDUCTASE A"/>
    <property type="match status" value="1"/>
</dbReference>